<organism evidence="1 2">
    <name type="scientific">Glutamicibacter halophytocola</name>
    <dbReference type="NCBI Taxonomy" id="1933880"/>
    <lineage>
        <taxon>Bacteria</taxon>
        <taxon>Bacillati</taxon>
        <taxon>Actinomycetota</taxon>
        <taxon>Actinomycetes</taxon>
        <taxon>Micrococcales</taxon>
        <taxon>Micrococcaceae</taxon>
        <taxon>Glutamicibacter</taxon>
    </lineage>
</organism>
<name>A0AA94XYC7_9MICC</name>
<dbReference type="Pfam" id="PF05973">
    <property type="entry name" value="Gp49"/>
    <property type="match status" value="1"/>
</dbReference>
<dbReference type="Proteomes" id="UP001060018">
    <property type="component" value="Chromosome"/>
</dbReference>
<proteinExistence type="predicted"/>
<sequence>MEVISHRRQWRWFTPLQEQPITKKEFAALPKDAQAHLYVVMKKYATNTHQRRHVKHIDGPIHEIRASLGNNQYRVLFFNPTPVHSIALRVFYKDTSRIPKQDLDIAKDRMSEWIRHNELHSKYNK</sequence>
<accession>A0AA94XYC7</accession>
<gene>
    <name evidence="1" type="ORF">NUH22_06170</name>
</gene>
<evidence type="ECO:0000313" key="2">
    <source>
        <dbReference type="Proteomes" id="UP001060018"/>
    </source>
</evidence>
<dbReference type="RefSeq" id="WP_257746181.1">
    <property type="nucleotide sequence ID" value="NZ_CP102487.1"/>
</dbReference>
<dbReference type="InterPro" id="IPR009241">
    <property type="entry name" value="HigB-like"/>
</dbReference>
<evidence type="ECO:0000313" key="1">
    <source>
        <dbReference type="EMBL" id="UUX60196.1"/>
    </source>
</evidence>
<reference evidence="1" key="1">
    <citation type="journal article" date="2022" name="Pest Manag. Sci.">
        <title>Glutamicibacter halophytocola-mediated host fitness of potato tuber moth on Solanaceae crops.</title>
        <authorList>
            <person name="Wang W."/>
            <person name="Xiao G."/>
            <person name="Du G."/>
            <person name="Chang L."/>
            <person name="Yang Y."/>
            <person name="Ye J."/>
            <person name="Chen B."/>
        </authorList>
    </citation>
    <scope>NUCLEOTIDE SEQUENCE</scope>
    <source>
        <strain evidence="1">S2</strain>
    </source>
</reference>
<dbReference type="EMBL" id="CP102487">
    <property type="protein sequence ID" value="UUX60196.1"/>
    <property type="molecule type" value="Genomic_DNA"/>
</dbReference>
<dbReference type="AlphaFoldDB" id="A0AA94XYC7"/>
<protein>
    <submittedName>
        <fullName evidence="1">Type II toxin-antitoxin system RelE/ParE family toxin</fullName>
    </submittedName>
</protein>